<dbReference type="InterPro" id="IPR000863">
    <property type="entry name" value="Sulfotransferase_dom"/>
</dbReference>
<dbReference type="EMBL" id="JABSTR010000007">
    <property type="protein sequence ID" value="KAH9375260.1"/>
    <property type="molecule type" value="Genomic_DNA"/>
</dbReference>
<reference evidence="4 5" key="1">
    <citation type="journal article" date="2020" name="Cell">
        <title>Large-Scale Comparative Analyses of Tick Genomes Elucidate Their Genetic Diversity and Vector Capacities.</title>
        <authorList>
            <consortium name="Tick Genome and Microbiome Consortium (TIGMIC)"/>
            <person name="Jia N."/>
            <person name="Wang J."/>
            <person name="Shi W."/>
            <person name="Du L."/>
            <person name="Sun Y."/>
            <person name="Zhan W."/>
            <person name="Jiang J.F."/>
            <person name="Wang Q."/>
            <person name="Zhang B."/>
            <person name="Ji P."/>
            <person name="Bell-Sakyi L."/>
            <person name="Cui X.M."/>
            <person name="Yuan T.T."/>
            <person name="Jiang B.G."/>
            <person name="Yang W.F."/>
            <person name="Lam T.T."/>
            <person name="Chang Q.C."/>
            <person name="Ding S.J."/>
            <person name="Wang X.J."/>
            <person name="Zhu J.G."/>
            <person name="Ruan X.D."/>
            <person name="Zhao L."/>
            <person name="Wei J.T."/>
            <person name="Ye R.Z."/>
            <person name="Que T.C."/>
            <person name="Du C.H."/>
            <person name="Zhou Y.H."/>
            <person name="Cheng J.X."/>
            <person name="Dai P.F."/>
            <person name="Guo W.B."/>
            <person name="Han X.H."/>
            <person name="Huang E.J."/>
            <person name="Li L.F."/>
            <person name="Wei W."/>
            <person name="Gao Y.C."/>
            <person name="Liu J.Z."/>
            <person name="Shao H.Z."/>
            <person name="Wang X."/>
            <person name="Wang C.C."/>
            <person name="Yang T.C."/>
            <person name="Huo Q.B."/>
            <person name="Li W."/>
            <person name="Chen H.Y."/>
            <person name="Chen S.E."/>
            <person name="Zhou L.G."/>
            <person name="Ni X.B."/>
            <person name="Tian J.H."/>
            <person name="Sheng Y."/>
            <person name="Liu T."/>
            <person name="Pan Y.S."/>
            <person name="Xia L.Y."/>
            <person name="Li J."/>
            <person name="Zhao F."/>
            <person name="Cao W.C."/>
        </authorList>
    </citation>
    <scope>NUCLEOTIDE SEQUENCE [LARGE SCALE GENOMIC DNA]</scope>
    <source>
        <strain evidence="4">HaeL-2018</strain>
    </source>
</reference>
<feature type="domain" description="Sulfotransferase" evidence="3">
    <location>
        <begin position="56"/>
        <end position="249"/>
    </location>
</feature>
<evidence type="ECO:0000259" key="3">
    <source>
        <dbReference type="Pfam" id="PF00685"/>
    </source>
</evidence>
<dbReference type="Gene3D" id="3.40.50.300">
    <property type="entry name" value="P-loop containing nucleotide triphosphate hydrolases"/>
    <property type="match status" value="1"/>
</dbReference>
<dbReference type="Proteomes" id="UP000821853">
    <property type="component" value="Chromosome 5"/>
</dbReference>
<organism evidence="4 5">
    <name type="scientific">Haemaphysalis longicornis</name>
    <name type="common">Bush tick</name>
    <dbReference type="NCBI Taxonomy" id="44386"/>
    <lineage>
        <taxon>Eukaryota</taxon>
        <taxon>Metazoa</taxon>
        <taxon>Ecdysozoa</taxon>
        <taxon>Arthropoda</taxon>
        <taxon>Chelicerata</taxon>
        <taxon>Arachnida</taxon>
        <taxon>Acari</taxon>
        <taxon>Parasitiformes</taxon>
        <taxon>Ixodida</taxon>
        <taxon>Ixodoidea</taxon>
        <taxon>Ixodidae</taxon>
        <taxon>Haemaphysalinae</taxon>
        <taxon>Haemaphysalis</taxon>
    </lineage>
</organism>
<keyword evidence="5" id="KW-1185">Reference proteome</keyword>
<keyword evidence="2" id="KW-0808">Transferase</keyword>
<feature type="domain" description="Sulfotransferase" evidence="3">
    <location>
        <begin position="273"/>
        <end position="325"/>
    </location>
</feature>
<dbReference type="OMA" id="FAKFHEM"/>
<dbReference type="VEuPathDB" id="VectorBase:HLOH_045333"/>
<dbReference type="Pfam" id="PF00685">
    <property type="entry name" value="Sulfotransfer_1"/>
    <property type="match status" value="2"/>
</dbReference>
<accession>A0A9J6GM69</accession>
<dbReference type="PANTHER" id="PTHR11783">
    <property type="entry name" value="SULFOTRANSFERASE SULT"/>
    <property type="match status" value="1"/>
</dbReference>
<name>A0A9J6GM69_HAELO</name>
<evidence type="ECO:0000256" key="1">
    <source>
        <dbReference type="ARBA" id="ARBA00005771"/>
    </source>
</evidence>
<dbReference type="GO" id="GO:0008146">
    <property type="term" value="F:sulfotransferase activity"/>
    <property type="evidence" value="ECO:0007669"/>
    <property type="project" value="InterPro"/>
</dbReference>
<comment type="similarity">
    <text evidence="1">Belongs to the sulfotransferase 1 family.</text>
</comment>
<protein>
    <recommendedName>
        <fullName evidence="3">Sulfotransferase domain-containing protein</fullName>
    </recommendedName>
</protein>
<sequence>MDVVKLMYSYCFFFHRPPPWLPVMNPDAYRDVDGLWMHSFFHEDMVRSALAYSPQPDDLFIVTYPKCGTTWMQYLILSILSKGHPPKTVTDFMLASPFLEMMGAESAEMMPRPGPIKTHLPFDRQPYSEQAKYIYVTRNPYDVCVSFYYYMRCFTPRRVEDVSFAKFHEMFLSGKLAFGPYFDHLLSWYEHRNDPNVLFFTYEEMKKDPKFWTLKIADFIDKQYGDELRKDDTMLQAVLDASSLKNMQGVFNDHIQPDVKDLLCLPPERRIKSMEVYRERTVIEEELHQYTGFVRKGIVGDWRAHFTPELIEKTKSWIHEKTRGSDVMALWKDIDLP</sequence>
<evidence type="ECO:0000313" key="4">
    <source>
        <dbReference type="EMBL" id="KAH9375260.1"/>
    </source>
</evidence>
<dbReference type="InterPro" id="IPR027417">
    <property type="entry name" value="P-loop_NTPase"/>
</dbReference>
<gene>
    <name evidence="4" type="ORF">HPB48_010848</name>
</gene>
<comment type="caution">
    <text evidence="4">The sequence shown here is derived from an EMBL/GenBank/DDBJ whole genome shotgun (WGS) entry which is preliminary data.</text>
</comment>
<proteinExistence type="inferred from homology"/>
<dbReference type="AlphaFoldDB" id="A0A9J6GM69"/>
<dbReference type="OrthoDB" id="6506646at2759"/>
<evidence type="ECO:0000256" key="2">
    <source>
        <dbReference type="ARBA" id="ARBA00022679"/>
    </source>
</evidence>
<evidence type="ECO:0000313" key="5">
    <source>
        <dbReference type="Proteomes" id="UP000821853"/>
    </source>
</evidence>
<dbReference type="SUPFAM" id="SSF52540">
    <property type="entry name" value="P-loop containing nucleoside triphosphate hydrolases"/>
    <property type="match status" value="1"/>
</dbReference>